<proteinExistence type="predicted"/>
<evidence type="ECO:0000256" key="1">
    <source>
        <dbReference type="SAM" id="Phobius"/>
    </source>
</evidence>
<keyword evidence="1" id="KW-0472">Membrane</keyword>
<keyword evidence="1" id="KW-1133">Transmembrane helix</keyword>
<accession>A0A9W9UWG3</accession>
<reference evidence="3" key="1">
    <citation type="submission" date="2022-12" db="EMBL/GenBank/DDBJ databases">
        <authorList>
            <person name="Petersen C."/>
        </authorList>
    </citation>
    <scope>NUCLEOTIDE SEQUENCE</scope>
    <source>
        <strain evidence="3">IBT 35675</strain>
    </source>
</reference>
<dbReference type="AlphaFoldDB" id="A0A9W9UWG3"/>
<name>A0A9W9UWG3_PENBR</name>
<dbReference type="GO" id="GO:0016747">
    <property type="term" value="F:acyltransferase activity, transferring groups other than amino-acyl groups"/>
    <property type="evidence" value="ECO:0007669"/>
    <property type="project" value="InterPro"/>
</dbReference>
<feature type="transmembrane region" description="Helical" evidence="1">
    <location>
        <begin position="58"/>
        <end position="82"/>
    </location>
</feature>
<reference evidence="3" key="2">
    <citation type="journal article" date="2023" name="IMA Fungus">
        <title>Comparative genomic study of the Penicillium genus elucidates a diverse pangenome and 15 lateral gene transfer events.</title>
        <authorList>
            <person name="Petersen C."/>
            <person name="Sorensen T."/>
            <person name="Nielsen M.R."/>
            <person name="Sondergaard T.E."/>
            <person name="Sorensen J.L."/>
            <person name="Fitzpatrick D.A."/>
            <person name="Frisvad J.C."/>
            <person name="Nielsen K.L."/>
        </authorList>
    </citation>
    <scope>NUCLEOTIDE SEQUENCE</scope>
    <source>
        <strain evidence="3">IBT 35675</strain>
    </source>
</reference>
<feature type="transmembrane region" description="Helical" evidence="1">
    <location>
        <begin position="378"/>
        <end position="403"/>
    </location>
</feature>
<feature type="transmembrane region" description="Helical" evidence="1">
    <location>
        <begin position="110"/>
        <end position="131"/>
    </location>
</feature>
<evidence type="ECO:0000313" key="3">
    <source>
        <dbReference type="EMBL" id="KAJ5357326.1"/>
    </source>
</evidence>
<feature type="transmembrane region" description="Helical" evidence="1">
    <location>
        <begin position="423"/>
        <end position="443"/>
    </location>
</feature>
<dbReference type="Proteomes" id="UP001148299">
    <property type="component" value="Unassembled WGS sequence"/>
</dbReference>
<comment type="caution">
    <text evidence="3">The sequence shown here is derived from an EMBL/GenBank/DDBJ whole genome shotgun (WGS) entry which is preliminary data.</text>
</comment>
<keyword evidence="1" id="KW-0812">Transmembrane</keyword>
<dbReference type="PANTHER" id="PTHR23028">
    <property type="entry name" value="ACETYLTRANSFERASE"/>
    <property type="match status" value="1"/>
</dbReference>
<protein>
    <recommendedName>
        <fullName evidence="2">Acyltransferase 3 domain-containing protein</fullName>
    </recommendedName>
</protein>
<evidence type="ECO:0000313" key="4">
    <source>
        <dbReference type="Proteomes" id="UP001148299"/>
    </source>
</evidence>
<dbReference type="InterPro" id="IPR050879">
    <property type="entry name" value="Acyltransferase_3"/>
</dbReference>
<dbReference type="PANTHER" id="PTHR23028:SF134">
    <property type="entry name" value="PUTATIVE (AFU_ORTHOLOGUE AFUA_4G08520)-RELATED"/>
    <property type="match status" value="1"/>
</dbReference>
<dbReference type="EMBL" id="JAPZBR010000003">
    <property type="protein sequence ID" value="KAJ5357326.1"/>
    <property type="molecule type" value="Genomic_DNA"/>
</dbReference>
<evidence type="ECO:0000259" key="2">
    <source>
        <dbReference type="Pfam" id="PF01757"/>
    </source>
</evidence>
<dbReference type="InterPro" id="IPR002656">
    <property type="entry name" value="Acyl_transf_3_dom"/>
</dbReference>
<organism evidence="3 4">
    <name type="scientific">Penicillium brevicompactum</name>
    <dbReference type="NCBI Taxonomy" id="5074"/>
    <lineage>
        <taxon>Eukaryota</taxon>
        <taxon>Fungi</taxon>
        <taxon>Dikarya</taxon>
        <taxon>Ascomycota</taxon>
        <taxon>Pezizomycotina</taxon>
        <taxon>Eurotiomycetes</taxon>
        <taxon>Eurotiomycetidae</taxon>
        <taxon>Eurotiales</taxon>
        <taxon>Aspergillaceae</taxon>
        <taxon>Penicillium</taxon>
    </lineage>
</organism>
<keyword evidence="4" id="KW-1185">Reference proteome</keyword>
<gene>
    <name evidence="3" type="ORF">N7541_004484</name>
</gene>
<feature type="domain" description="Acyltransferase 3" evidence="2">
    <location>
        <begin position="5"/>
        <end position="436"/>
    </location>
</feature>
<dbReference type="Pfam" id="PF01757">
    <property type="entry name" value="Acyl_transf_3"/>
    <property type="match status" value="1"/>
</dbReference>
<sequence>MTRITWLDGLRGLAAANSVVRHAFYMEPKSVFGFLFRSYWAEPREANRHLIELPPFRLIFASSSWVTCFMVLYGVAISIPIIQSRNLPGDKHGSWIKVVSSQATGRVFRLYLPVFCISLLSNLLFFCGLVFHPQAIQMMKRAWNLHPLEAPWAHIKFSLWQLVHLTTFVRYELDIANTLERDDLEGVLNPQLWSIPVDFRGSLAVYFLLFVTGFWRPLPRRLFFTVVTFWWFFLGQWDLFAFTSGMCVAEHLYGNIEETKGAIRLSSGSEPSDRSIRSAVNQGWNKIQQSTAFNYLWKPSAFIGGLFLMSLPDDGPLGAEYHFLLAIPTSPWWTVTEIFNRCWTGLGATLVIITIANTKWLQCPLDSQLLQYMGRISYPVYVIHFGVYFSFKWPLQNLFWYIARGEGYPGSEAACLNRGALTFTWVGSLLTCITIMIILGDLFEKHVDGIARYAGKWFDQQVTEQPK</sequence>